<reference evidence="6" key="1">
    <citation type="submission" date="2019-12" db="EMBL/GenBank/DDBJ databases">
        <authorList>
            <person name="Awala S.I."/>
            <person name="Rhee S.K."/>
        </authorList>
    </citation>
    <scope>NUCLEOTIDE SEQUENCE [LARGE SCALE GENOMIC DNA]</scope>
    <source>
        <strain evidence="6">IM1</strain>
    </source>
</reference>
<name>A0A858QC68_9GAMM</name>
<dbReference type="EC" id="2.7.6.1" evidence="5"/>
<dbReference type="Proteomes" id="UP000503004">
    <property type="component" value="Chromosome"/>
</dbReference>
<keyword evidence="6" id="KW-1185">Reference proteome</keyword>
<dbReference type="InterPro" id="IPR029057">
    <property type="entry name" value="PRTase-like"/>
</dbReference>
<dbReference type="FunFam" id="3.40.50.2020:FF:000014">
    <property type="entry name" value="Ribose-phosphate pyrophosphokinase 1"/>
    <property type="match status" value="1"/>
</dbReference>
<comment type="similarity">
    <text evidence="2">Belongs to the ribose-phosphate pyrophosphokinase family.</text>
</comment>
<dbReference type="CDD" id="cd06223">
    <property type="entry name" value="PRTases_typeI"/>
    <property type="match status" value="1"/>
</dbReference>
<dbReference type="Pfam" id="PF13793">
    <property type="entry name" value="Pribosyltran_N"/>
    <property type="match status" value="1"/>
</dbReference>
<proteinExistence type="inferred from homology"/>
<evidence type="ECO:0000256" key="2">
    <source>
        <dbReference type="RuleBase" id="RU004324"/>
    </source>
</evidence>
<keyword evidence="5" id="KW-0808">Transferase</keyword>
<dbReference type="AlphaFoldDB" id="A0A858QC68"/>
<protein>
    <submittedName>
        <fullName evidence="5">Ribose-phosphate diphosphokinase</fullName>
        <ecNumber evidence="5">2.7.6.1</ecNumber>
    </submittedName>
</protein>
<dbReference type="InterPro" id="IPR029099">
    <property type="entry name" value="Pribosyltran_N"/>
</dbReference>
<dbReference type="GO" id="GO:0006164">
    <property type="term" value="P:purine nucleotide biosynthetic process"/>
    <property type="evidence" value="ECO:0007669"/>
    <property type="project" value="TreeGrafter"/>
</dbReference>
<feature type="domain" description="Ribose-phosphate pyrophosphokinase N-terminal" evidence="4">
    <location>
        <begin position="12"/>
        <end position="111"/>
    </location>
</feature>
<feature type="domain" description="Phosphoribosyltransferase" evidence="3">
    <location>
        <begin position="145"/>
        <end position="244"/>
    </location>
</feature>
<dbReference type="GO" id="GO:0000287">
    <property type="term" value="F:magnesium ion binding"/>
    <property type="evidence" value="ECO:0007669"/>
    <property type="project" value="InterPro"/>
</dbReference>
<evidence type="ECO:0000313" key="6">
    <source>
        <dbReference type="Proteomes" id="UP000503004"/>
    </source>
</evidence>
<dbReference type="Gene3D" id="3.40.50.2020">
    <property type="match status" value="2"/>
</dbReference>
<evidence type="ECO:0000259" key="4">
    <source>
        <dbReference type="Pfam" id="PF13793"/>
    </source>
</evidence>
<dbReference type="Pfam" id="PF00156">
    <property type="entry name" value="Pribosyltran"/>
    <property type="match status" value="1"/>
</dbReference>
<keyword evidence="1 2" id="KW-0545">Nucleotide biosynthesis</keyword>
<dbReference type="SMART" id="SM01400">
    <property type="entry name" value="Pribosyltran_N"/>
    <property type="match status" value="1"/>
</dbReference>
<keyword evidence="5" id="KW-0418">Kinase</keyword>
<dbReference type="GO" id="GO:0005737">
    <property type="term" value="C:cytoplasm"/>
    <property type="evidence" value="ECO:0007669"/>
    <property type="project" value="TreeGrafter"/>
</dbReference>
<dbReference type="GO" id="GO:0016301">
    <property type="term" value="F:kinase activity"/>
    <property type="evidence" value="ECO:0007669"/>
    <property type="project" value="UniProtKB-KW"/>
</dbReference>
<dbReference type="NCBIfam" id="NF005537">
    <property type="entry name" value="PRK07199.1"/>
    <property type="match status" value="1"/>
</dbReference>
<dbReference type="NCBIfam" id="TIGR01251">
    <property type="entry name" value="ribP_PPkin"/>
    <property type="match status" value="1"/>
</dbReference>
<dbReference type="SUPFAM" id="SSF53271">
    <property type="entry name" value="PRTase-like"/>
    <property type="match status" value="2"/>
</dbReference>
<dbReference type="GO" id="GO:0002189">
    <property type="term" value="C:ribose phosphate diphosphokinase complex"/>
    <property type="evidence" value="ECO:0007669"/>
    <property type="project" value="TreeGrafter"/>
</dbReference>
<gene>
    <name evidence="5" type="primary">prs</name>
    <name evidence="5" type="ORF">GNH96_10500</name>
</gene>
<evidence type="ECO:0000259" key="3">
    <source>
        <dbReference type="Pfam" id="PF00156"/>
    </source>
</evidence>
<dbReference type="InterPro" id="IPR005946">
    <property type="entry name" value="Rib-P_diPkinase"/>
</dbReference>
<sequence length="291" mass="32155">MVAGFEETCRQSRQLAKVLGCPWREIEVHRFPDGESRVRVPPDVRGTVVVHRSLDRPNDKLVELVLAAETLRRQGCDRLILVAPYLCYMRQDIAFHPGEAVAQKIVGSMLARYFDALITVDPHLHRIDRLEQAVPLKQVRSLSSATLISRYLATNEKARLLLGPDQESRQWVEAIAREAGLPCAVASKRRLGDREVGIALPQEIGEFDAVVLVDDVASTGTTLAEAARKLSERGAIRIDVVVTHALFAADAWNRLKQAGIGEIASTDSITHPTNRMCLAPLLADAVRKCAF</sequence>
<evidence type="ECO:0000313" key="5">
    <source>
        <dbReference type="EMBL" id="QJD31403.1"/>
    </source>
</evidence>
<dbReference type="InterPro" id="IPR000836">
    <property type="entry name" value="PRTase_dom"/>
</dbReference>
<accession>A0A858QC68</accession>
<dbReference type="PANTHER" id="PTHR10210:SF41">
    <property type="entry name" value="RIBOSE-PHOSPHATE PYROPHOSPHOKINASE 1, CHLOROPLASTIC"/>
    <property type="match status" value="1"/>
</dbReference>
<dbReference type="KEGG" id="metu:GNH96_10500"/>
<dbReference type="GO" id="GO:0006015">
    <property type="term" value="P:5-phosphoribose 1-diphosphate biosynthetic process"/>
    <property type="evidence" value="ECO:0007669"/>
    <property type="project" value="TreeGrafter"/>
</dbReference>
<dbReference type="PANTHER" id="PTHR10210">
    <property type="entry name" value="RIBOSE-PHOSPHATE DIPHOSPHOKINASE FAMILY MEMBER"/>
    <property type="match status" value="1"/>
</dbReference>
<dbReference type="EMBL" id="CP046565">
    <property type="protein sequence ID" value="QJD31403.1"/>
    <property type="molecule type" value="Genomic_DNA"/>
</dbReference>
<organism evidence="5 6">
    <name type="scientific">Methylococcus geothermalis</name>
    <dbReference type="NCBI Taxonomy" id="2681310"/>
    <lineage>
        <taxon>Bacteria</taxon>
        <taxon>Pseudomonadati</taxon>
        <taxon>Pseudomonadota</taxon>
        <taxon>Gammaproteobacteria</taxon>
        <taxon>Methylococcales</taxon>
        <taxon>Methylococcaceae</taxon>
        <taxon>Methylococcus</taxon>
    </lineage>
</organism>
<evidence type="ECO:0000256" key="1">
    <source>
        <dbReference type="ARBA" id="ARBA00022727"/>
    </source>
</evidence>
<dbReference type="GO" id="GO:0004749">
    <property type="term" value="F:ribose phosphate diphosphokinase activity"/>
    <property type="evidence" value="ECO:0007669"/>
    <property type="project" value="UniProtKB-EC"/>
</dbReference>